<accession>V4RRT6</accession>
<evidence type="ECO:0000313" key="3">
    <source>
        <dbReference type="Proteomes" id="UP000017837"/>
    </source>
</evidence>
<dbReference type="OrthoDB" id="6691870at2"/>
<comment type="caution">
    <text evidence="2">The sequence shown here is derived from an EMBL/GenBank/DDBJ whole genome shotgun (WGS) entry which is preliminary data.</text>
</comment>
<evidence type="ECO:0008006" key="4">
    <source>
        <dbReference type="Google" id="ProtNLM"/>
    </source>
</evidence>
<dbReference type="Proteomes" id="UP000017837">
    <property type="component" value="Unassembled WGS sequence"/>
</dbReference>
<dbReference type="AlphaFoldDB" id="V4RRT6"/>
<dbReference type="RefSeq" id="WP_018079845.1">
    <property type="nucleotide sequence ID" value="NZ_AQWM01000001.1"/>
</dbReference>
<name>V4RRT6_9CAUL</name>
<feature type="signal peptide" evidence="1">
    <location>
        <begin position="1"/>
        <end position="20"/>
    </location>
</feature>
<dbReference type="PATRIC" id="fig|1121022.4.peg.845"/>
<reference evidence="2 3" key="1">
    <citation type="journal article" date="2014" name="Nature">
        <title>Sequential evolution of bacterial morphology by co-option of a developmental regulator.</title>
        <authorList>
            <person name="Jiang C."/>
            <person name="Brown P.J."/>
            <person name="Ducret A."/>
            <person name="Brun Y.V."/>
        </authorList>
    </citation>
    <scope>NUCLEOTIDE SEQUENCE [LARGE SCALE GENOMIC DNA]</scope>
    <source>
        <strain evidence="2 3">DSM 16100</strain>
    </source>
</reference>
<evidence type="ECO:0000313" key="2">
    <source>
        <dbReference type="EMBL" id="ESQ93908.1"/>
    </source>
</evidence>
<dbReference type="eggNOG" id="ENOG5033IV6">
    <property type="taxonomic scope" value="Bacteria"/>
</dbReference>
<keyword evidence="1" id="KW-0732">Signal</keyword>
<gene>
    <name evidence="2" type="ORF">ABENE_04265</name>
</gene>
<protein>
    <recommendedName>
        <fullName evidence="4">Ig-like domain-containing protein</fullName>
    </recommendedName>
</protein>
<dbReference type="EMBL" id="AWGB01000006">
    <property type="protein sequence ID" value="ESQ93908.1"/>
    <property type="molecule type" value="Genomic_DNA"/>
</dbReference>
<feature type="chain" id="PRO_5004728777" description="Ig-like domain-containing protein" evidence="1">
    <location>
        <begin position="21"/>
        <end position="115"/>
    </location>
</feature>
<sequence length="115" mass="12434">MMRVAGLAVAGLLLAGSASAQDVFFGTLEKDGGKLILSRCDLGDTRYELRDDSEDDAPVADWLKRDTVKPTQASVFGSVEEEGDTYILIVMAIDDVKPGVNCHLSDALDQMTLQR</sequence>
<proteinExistence type="predicted"/>
<dbReference type="STRING" id="1121022.GCA_000376105_00160"/>
<organism evidence="2 3">
    <name type="scientific">Asticcacaulis benevestitus DSM 16100 = ATCC BAA-896</name>
    <dbReference type="NCBI Taxonomy" id="1121022"/>
    <lineage>
        <taxon>Bacteria</taxon>
        <taxon>Pseudomonadati</taxon>
        <taxon>Pseudomonadota</taxon>
        <taxon>Alphaproteobacteria</taxon>
        <taxon>Caulobacterales</taxon>
        <taxon>Caulobacteraceae</taxon>
        <taxon>Asticcacaulis</taxon>
    </lineage>
</organism>
<evidence type="ECO:0000256" key="1">
    <source>
        <dbReference type="SAM" id="SignalP"/>
    </source>
</evidence>
<keyword evidence="3" id="KW-1185">Reference proteome</keyword>